<organism evidence="2 3">
    <name type="scientific">Burkholderia ambifaria (strain MC40-6)</name>
    <dbReference type="NCBI Taxonomy" id="398577"/>
    <lineage>
        <taxon>Bacteria</taxon>
        <taxon>Pseudomonadati</taxon>
        <taxon>Pseudomonadota</taxon>
        <taxon>Betaproteobacteria</taxon>
        <taxon>Burkholderiales</taxon>
        <taxon>Burkholderiaceae</taxon>
        <taxon>Burkholderia</taxon>
        <taxon>Burkholderia cepacia complex</taxon>
    </lineage>
</organism>
<dbReference type="RefSeq" id="WP_012363631.1">
    <property type="nucleotide sequence ID" value="NC_010551.1"/>
</dbReference>
<sequence length="340" mass="37462">MMNTPNNRVADRADGLSASSEHAVIDATASVLHAYFDKHPEMRCLLVVDPSQRDVPSDDGSAFSDLKRTIVTIAHDGFPAEQHPYLVELDLRSPAGAMLLKESVRLAFEDRRPASMAQGLGQRIGGWLASTASADEVAGHWSTQVLQYDERGRLCALRFYDTRALGLIWPLLTEQQQQALLGPVTVWHALDVCAKPRAYGRGVGSIRACSLTAAQWPEVHRHGLVNRALALHALAAGRQPTPAEVDAAVAAAARAEQYGLQDRDDLIAFIGHALDWHPQFDRHPEIEKVLKQFSPDDFYTAAIGHLQPDDIDEIRQGAWYGQAASLSDPQRRPSPDTRYE</sequence>
<evidence type="ECO:0000259" key="1">
    <source>
        <dbReference type="Pfam" id="PF13503"/>
    </source>
</evidence>
<dbReference type="KEGG" id="bac:BamMC406_1282"/>
<evidence type="ECO:0000313" key="3">
    <source>
        <dbReference type="Proteomes" id="UP000001680"/>
    </source>
</evidence>
<reference evidence="3" key="1">
    <citation type="submission" date="2008-04" db="EMBL/GenBank/DDBJ databases">
        <title>Complete sequence of chromosome 1 of Burkholderia ambifaria MC40-6.</title>
        <authorList>
            <person name="Copeland A."/>
            <person name="Lucas S."/>
            <person name="Lapidus A."/>
            <person name="Glavina del Rio T."/>
            <person name="Dalin E."/>
            <person name="Tice H."/>
            <person name="Pitluck S."/>
            <person name="Chain P."/>
            <person name="Malfatti S."/>
            <person name="Shin M."/>
            <person name="Vergez L."/>
            <person name="Lang D."/>
            <person name="Schmutz J."/>
            <person name="Larimer F."/>
            <person name="Land M."/>
            <person name="Hauser L."/>
            <person name="Kyrpides N."/>
            <person name="Lykidis A."/>
            <person name="Ramette A."/>
            <person name="Konstantinidis K."/>
            <person name="Tiedje J."/>
            <person name="Richardson P."/>
        </authorList>
    </citation>
    <scope>NUCLEOTIDE SEQUENCE [LARGE SCALE GENOMIC DNA]</scope>
    <source>
        <strain evidence="3">MC40-6</strain>
    </source>
</reference>
<dbReference type="AlphaFoldDB" id="B1YNF5"/>
<dbReference type="Pfam" id="PF13503">
    <property type="entry name" value="DUF4123"/>
    <property type="match status" value="1"/>
</dbReference>
<proteinExistence type="predicted"/>
<dbReference type="EMBL" id="CP001025">
    <property type="protein sequence ID" value="ACB63773.1"/>
    <property type="molecule type" value="Genomic_DNA"/>
</dbReference>
<feature type="domain" description="DUF4123" evidence="1">
    <location>
        <begin position="80"/>
        <end position="179"/>
    </location>
</feature>
<dbReference type="Proteomes" id="UP000001680">
    <property type="component" value="Chromosome 1"/>
</dbReference>
<gene>
    <name evidence="2" type="ordered locus">BamMC406_1282</name>
</gene>
<protein>
    <recommendedName>
        <fullName evidence="1">DUF4123 domain-containing protein</fullName>
    </recommendedName>
</protein>
<dbReference type="OrthoDB" id="6660528at2"/>
<evidence type="ECO:0000313" key="2">
    <source>
        <dbReference type="EMBL" id="ACB63773.1"/>
    </source>
</evidence>
<dbReference type="HOGENOM" id="CLU_071244_0_0_4"/>
<accession>B1YNF5</accession>
<name>B1YNF5_BURA4</name>
<dbReference type="InterPro" id="IPR025391">
    <property type="entry name" value="DUF4123"/>
</dbReference>